<dbReference type="SUPFAM" id="SSF51197">
    <property type="entry name" value="Clavaminate synthase-like"/>
    <property type="match status" value="1"/>
</dbReference>
<evidence type="ECO:0000256" key="5">
    <source>
        <dbReference type="ARBA" id="ARBA00023004"/>
    </source>
</evidence>
<accession>A0A059FPV0</accession>
<evidence type="ECO:0000313" key="7">
    <source>
        <dbReference type="EMBL" id="KCZ92642.1"/>
    </source>
</evidence>
<evidence type="ECO:0000256" key="3">
    <source>
        <dbReference type="ARBA" id="ARBA00022964"/>
    </source>
</evidence>
<keyword evidence="4" id="KW-0560">Oxidoreductase</keyword>
<dbReference type="GO" id="GO:0016706">
    <property type="term" value="F:2-oxoglutarate-dependent dioxygenase activity"/>
    <property type="evidence" value="ECO:0007669"/>
    <property type="project" value="TreeGrafter"/>
</dbReference>
<dbReference type="InterPro" id="IPR042098">
    <property type="entry name" value="TauD-like_sf"/>
</dbReference>
<dbReference type="GO" id="GO:0046872">
    <property type="term" value="F:metal ion binding"/>
    <property type="evidence" value="ECO:0007669"/>
    <property type="project" value="UniProtKB-KW"/>
</dbReference>
<gene>
    <name evidence="7" type="ORF">HJO_06802</name>
</gene>
<keyword evidence="2" id="KW-0479">Metal-binding</keyword>
<dbReference type="PATRIC" id="fig|1280950.3.peg.1363"/>
<dbReference type="GO" id="GO:0005737">
    <property type="term" value="C:cytoplasm"/>
    <property type="evidence" value="ECO:0007669"/>
    <property type="project" value="TreeGrafter"/>
</dbReference>
<evidence type="ECO:0000313" key="8">
    <source>
        <dbReference type="Proteomes" id="UP000025171"/>
    </source>
</evidence>
<keyword evidence="5" id="KW-0408">Iron</keyword>
<dbReference type="Pfam" id="PF02668">
    <property type="entry name" value="TauD"/>
    <property type="match status" value="1"/>
</dbReference>
<name>A0A059FPV0_9PROT</name>
<keyword evidence="8" id="KW-1185">Reference proteome</keyword>
<proteinExistence type="inferred from homology"/>
<organism evidence="7 8">
    <name type="scientific">Hyphomonas johnsonii MHS-2</name>
    <dbReference type="NCBI Taxonomy" id="1280950"/>
    <lineage>
        <taxon>Bacteria</taxon>
        <taxon>Pseudomonadati</taxon>
        <taxon>Pseudomonadota</taxon>
        <taxon>Alphaproteobacteria</taxon>
        <taxon>Hyphomonadales</taxon>
        <taxon>Hyphomonadaceae</taxon>
        <taxon>Hyphomonas</taxon>
    </lineage>
</organism>
<protein>
    <submittedName>
        <fullName evidence="7">Taurine dioxygenase</fullName>
    </submittedName>
</protein>
<dbReference type="eggNOG" id="COG2175">
    <property type="taxonomic scope" value="Bacteria"/>
</dbReference>
<evidence type="ECO:0000259" key="6">
    <source>
        <dbReference type="Pfam" id="PF02668"/>
    </source>
</evidence>
<dbReference type="STRING" id="1280950.HJO_06802"/>
<dbReference type="PANTHER" id="PTHR30468:SF1">
    <property type="entry name" value="ALPHA-KETOGLUTARATE-DEPENDENT SULFONATE DIOXYGENASE"/>
    <property type="match status" value="1"/>
</dbReference>
<dbReference type="AlphaFoldDB" id="A0A059FPV0"/>
<evidence type="ECO:0000256" key="2">
    <source>
        <dbReference type="ARBA" id="ARBA00022723"/>
    </source>
</evidence>
<sequence length="308" mass="34316">MWPAASVSYFSVGSKRHSCGRRCDLLQKGVTAIQITPLSGTLGAEITGLDLSGELSNAAFDQIHSAFMAHKVLVFRGQHTLTPDQHKAFGRRFGTLNVHPYVEAMPGHPEILEIIKEPEDTVNFGGGWHTDMSFLEEPALGSILHAIETPPYGGDTLFADQQAAYDALSDGLKKTLSGMTAIHSAGKEYGAKGISAKDRKSMQATRADDAPEYEHPVIRTHPETGRKGLYVNPAFTLRFAGWTRAESKPLLNYLFDLSRQEQFTCRVRWQAGDVTMWDNRCTWHFALNDYAGQRRHMRRVTVNGDRPR</sequence>
<evidence type="ECO:0000256" key="1">
    <source>
        <dbReference type="ARBA" id="ARBA00005896"/>
    </source>
</evidence>
<comment type="caution">
    <text evidence="7">The sequence shown here is derived from an EMBL/GenBank/DDBJ whole genome shotgun (WGS) entry which is preliminary data.</text>
</comment>
<dbReference type="InterPro" id="IPR051323">
    <property type="entry name" value="AtsK-like"/>
</dbReference>
<dbReference type="PANTHER" id="PTHR30468">
    <property type="entry name" value="ALPHA-KETOGLUTARATE-DEPENDENT SULFONATE DIOXYGENASE"/>
    <property type="match status" value="1"/>
</dbReference>
<dbReference type="InterPro" id="IPR003819">
    <property type="entry name" value="TauD/TfdA-like"/>
</dbReference>
<keyword evidence="3 7" id="KW-0223">Dioxygenase</keyword>
<reference evidence="7 8" key="1">
    <citation type="journal article" date="2014" name="Antonie Van Leeuwenhoek">
        <title>Hyphomonas beringensis sp. nov. and Hyphomonas chukchiensis sp. nov., isolated from surface seawater of the Bering Sea and Chukchi Sea.</title>
        <authorList>
            <person name="Li C."/>
            <person name="Lai Q."/>
            <person name="Li G."/>
            <person name="Dong C."/>
            <person name="Wang J."/>
            <person name="Liao Y."/>
            <person name="Shao Z."/>
        </authorList>
    </citation>
    <scope>NUCLEOTIDE SEQUENCE [LARGE SCALE GENOMIC DNA]</scope>
    <source>
        <strain evidence="7 8">MHS-2</strain>
    </source>
</reference>
<evidence type="ECO:0000256" key="4">
    <source>
        <dbReference type="ARBA" id="ARBA00023002"/>
    </source>
</evidence>
<feature type="domain" description="TauD/TfdA-like" evidence="6">
    <location>
        <begin position="34"/>
        <end position="301"/>
    </location>
</feature>
<dbReference type="EMBL" id="ARYK01000003">
    <property type="protein sequence ID" value="KCZ92642.1"/>
    <property type="molecule type" value="Genomic_DNA"/>
</dbReference>
<dbReference type="Gene3D" id="3.60.130.10">
    <property type="entry name" value="Clavaminate synthase-like"/>
    <property type="match status" value="1"/>
</dbReference>
<comment type="similarity">
    <text evidence="1">Belongs to the TfdA dioxygenase family.</text>
</comment>
<dbReference type="Proteomes" id="UP000025171">
    <property type="component" value="Unassembled WGS sequence"/>
</dbReference>